<dbReference type="Proteomes" id="UP000612808">
    <property type="component" value="Unassembled WGS sequence"/>
</dbReference>
<sequence>MTSHSAADALLIRFLDDQRSRVLAVVDGLDHAQLTTPALPSGWTPLGLIEHLGHAERHWFGEVLLGHADPLPWEDEDDGPFTSGRSADKVFGFYRDQVDRANATLATTPLSTPPRGRHNQGNADTVTDLRFIVLHMIEETARHLGHLDAARELIDGRVELGQDEL</sequence>
<dbReference type="InterPro" id="IPR007061">
    <property type="entry name" value="MST-like"/>
</dbReference>
<protein>
    <recommendedName>
        <fullName evidence="3">DinB superfamily protein</fullName>
    </recommendedName>
</protein>
<dbReference type="AlphaFoldDB" id="A0A8J3J6S4"/>
<dbReference type="EMBL" id="BOMB01000020">
    <property type="protein sequence ID" value="GID12661.1"/>
    <property type="molecule type" value="Genomic_DNA"/>
</dbReference>
<accession>A0A8J3J6S4</accession>
<evidence type="ECO:0000313" key="2">
    <source>
        <dbReference type="Proteomes" id="UP000612808"/>
    </source>
</evidence>
<comment type="caution">
    <text evidence="1">The sequence shown here is derived from an EMBL/GenBank/DDBJ whole genome shotgun (WGS) entry which is preliminary data.</text>
</comment>
<dbReference type="InterPro" id="IPR034660">
    <property type="entry name" value="DinB/YfiT-like"/>
</dbReference>
<dbReference type="Pfam" id="PF04978">
    <property type="entry name" value="MST"/>
    <property type="match status" value="1"/>
</dbReference>
<dbReference type="RefSeq" id="WP_203658829.1">
    <property type="nucleotide sequence ID" value="NZ_BAAAZM010000024.1"/>
</dbReference>
<reference evidence="1" key="1">
    <citation type="submission" date="2021-01" db="EMBL/GenBank/DDBJ databases">
        <title>Whole genome shotgun sequence of Actinocatenispora rupis NBRC 107355.</title>
        <authorList>
            <person name="Komaki H."/>
            <person name="Tamura T."/>
        </authorList>
    </citation>
    <scope>NUCLEOTIDE SEQUENCE</scope>
    <source>
        <strain evidence="1">NBRC 107355</strain>
    </source>
</reference>
<dbReference type="SUPFAM" id="SSF109854">
    <property type="entry name" value="DinB/YfiT-like putative metalloenzymes"/>
    <property type="match status" value="1"/>
</dbReference>
<evidence type="ECO:0000313" key="1">
    <source>
        <dbReference type="EMBL" id="GID12661.1"/>
    </source>
</evidence>
<name>A0A8J3J6S4_9ACTN</name>
<keyword evidence="2" id="KW-1185">Reference proteome</keyword>
<evidence type="ECO:0008006" key="3">
    <source>
        <dbReference type="Google" id="ProtNLM"/>
    </source>
</evidence>
<gene>
    <name evidence="1" type="ORF">Aru02nite_35500</name>
</gene>
<proteinExistence type="predicted"/>
<organism evidence="1 2">
    <name type="scientific">Actinocatenispora rupis</name>
    <dbReference type="NCBI Taxonomy" id="519421"/>
    <lineage>
        <taxon>Bacteria</taxon>
        <taxon>Bacillati</taxon>
        <taxon>Actinomycetota</taxon>
        <taxon>Actinomycetes</taxon>
        <taxon>Micromonosporales</taxon>
        <taxon>Micromonosporaceae</taxon>
        <taxon>Actinocatenispora</taxon>
    </lineage>
</organism>
<dbReference type="Gene3D" id="1.20.120.450">
    <property type="entry name" value="dinb family like domain"/>
    <property type="match status" value="1"/>
</dbReference>